<proteinExistence type="predicted"/>
<keyword evidence="1" id="KW-0472">Membrane</keyword>
<feature type="transmembrane region" description="Helical" evidence="1">
    <location>
        <begin position="263"/>
        <end position="282"/>
    </location>
</feature>
<name>A0A2H0BZP1_9BACT</name>
<comment type="caution">
    <text evidence="2">The sequence shown here is derived from an EMBL/GenBank/DDBJ whole genome shotgun (WGS) entry which is preliminary data.</text>
</comment>
<protein>
    <recommendedName>
        <fullName evidence="4">Polymerase nucleotidyl transferase domain-containing protein</fullName>
    </recommendedName>
</protein>
<dbReference type="AlphaFoldDB" id="A0A2H0BZP1"/>
<sequence length="319" mass="37743">MEKEVVRVIKYFHFFNYSPNFTEVYTFLSKKTSKKALKMAILKLERQKKIKRIKNCSRYTLPEYTITSQKSKFKSQNYNSKVKSNNTTIEQYNNFIKEQQISKAKLNSLKFKLYLKLLTLFPQIKLIGLSGSIAMMNASHDDDIDLFIITAKNRLWTGRFLAVTIAYLMGLKRRKGVLKAPNKVCLNLFFNESNLTVPSYKKTEFVAHEVLQMKPIFVKGDIYERFLKANQWVRDIFPNSSWINSKFKIQNSKLQFKSKNFKFLIVIFHFSFFIFNLLMNGIELCLKKLQLTLINRHKTSEIITNTQLWFHPKDYSSFM</sequence>
<evidence type="ECO:0000313" key="3">
    <source>
        <dbReference type="Proteomes" id="UP000231021"/>
    </source>
</evidence>
<reference evidence="2 3" key="1">
    <citation type="submission" date="2017-09" db="EMBL/GenBank/DDBJ databases">
        <title>Depth-based differentiation of microbial function through sediment-hosted aquifers and enrichment of novel symbionts in the deep terrestrial subsurface.</title>
        <authorList>
            <person name="Probst A.J."/>
            <person name="Ladd B."/>
            <person name="Jarett J.K."/>
            <person name="Geller-Mcgrath D.E."/>
            <person name="Sieber C.M."/>
            <person name="Emerson J.B."/>
            <person name="Anantharaman K."/>
            <person name="Thomas B.C."/>
            <person name="Malmstrom R."/>
            <person name="Stieglmeier M."/>
            <person name="Klingl A."/>
            <person name="Woyke T."/>
            <person name="Ryan C.M."/>
            <person name="Banfield J.F."/>
        </authorList>
    </citation>
    <scope>NUCLEOTIDE SEQUENCE [LARGE SCALE GENOMIC DNA]</scope>
    <source>
        <strain evidence="2">CG22_combo_CG10-13_8_21_14_all_35_9</strain>
    </source>
</reference>
<evidence type="ECO:0000256" key="1">
    <source>
        <dbReference type="SAM" id="Phobius"/>
    </source>
</evidence>
<feature type="transmembrane region" description="Helical" evidence="1">
    <location>
        <begin position="113"/>
        <end position="135"/>
    </location>
</feature>
<dbReference type="Proteomes" id="UP000231021">
    <property type="component" value="Unassembled WGS sequence"/>
</dbReference>
<evidence type="ECO:0000313" key="2">
    <source>
        <dbReference type="EMBL" id="PIP62510.1"/>
    </source>
</evidence>
<gene>
    <name evidence="2" type="ORF">COW98_03685</name>
</gene>
<dbReference type="EMBL" id="PCTB01000072">
    <property type="protein sequence ID" value="PIP62510.1"/>
    <property type="molecule type" value="Genomic_DNA"/>
</dbReference>
<organism evidence="2 3">
    <name type="scientific">Candidatus Roizmanbacteria bacterium CG22_combo_CG10-13_8_21_14_all_35_9</name>
    <dbReference type="NCBI Taxonomy" id="1974861"/>
    <lineage>
        <taxon>Bacteria</taxon>
        <taxon>Candidatus Roizmaniibacteriota</taxon>
    </lineage>
</organism>
<keyword evidence="1" id="KW-1133">Transmembrane helix</keyword>
<keyword evidence="1" id="KW-0812">Transmembrane</keyword>
<feature type="transmembrane region" description="Helical" evidence="1">
    <location>
        <begin position="155"/>
        <end position="171"/>
    </location>
</feature>
<accession>A0A2H0BZP1</accession>
<evidence type="ECO:0008006" key="4">
    <source>
        <dbReference type="Google" id="ProtNLM"/>
    </source>
</evidence>